<dbReference type="EMBL" id="BONZ01000067">
    <property type="protein sequence ID" value="GIH18505.1"/>
    <property type="molecule type" value="Genomic_DNA"/>
</dbReference>
<dbReference type="Proteomes" id="UP000642748">
    <property type="component" value="Unassembled WGS sequence"/>
</dbReference>
<name>A0A8J3VTT3_9ACTN</name>
<evidence type="ECO:0008006" key="3">
    <source>
        <dbReference type="Google" id="ProtNLM"/>
    </source>
</evidence>
<accession>A0A8J3VTT3</accession>
<comment type="caution">
    <text evidence="1">The sequence shown here is derived from an EMBL/GenBank/DDBJ whole genome shotgun (WGS) entry which is preliminary data.</text>
</comment>
<protein>
    <recommendedName>
        <fullName evidence="3">AAA domain-containing protein</fullName>
    </recommendedName>
</protein>
<gene>
    <name evidence="1" type="ORF">Raf01_66770</name>
</gene>
<dbReference type="AlphaFoldDB" id="A0A8J3VTT3"/>
<sequence>MAERVILVNGLPGSGKTTLATRLGPALNVPVISKDALKEALLSAVPTARPDGLGAIAMEAAWSLTAGIAGTVLLESWWFRPRDLAFTTAAWRRCGEPALVEVWCEVPAEVARGRYAARVRHSMYEDARHLATSWDDWAARAEPLGIGEVVRVDTSTEVEITAVVRELLTRKTEG</sequence>
<reference evidence="1" key="1">
    <citation type="submission" date="2021-01" db="EMBL/GenBank/DDBJ databases">
        <title>Whole genome shotgun sequence of Rugosimonospora africana NBRC 104875.</title>
        <authorList>
            <person name="Komaki H."/>
            <person name="Tamura T."/>
        </authorList>
    </citation>
    <scope>NUCLEOTIDE SEQUENCE</scope>
    <source>
        <strain evidence="1">NBRC 104875</strain>
    </source>
</reference>
<proteinExistence type="predicted"/>
<organism evidence="1 2">
    <name type="scientific">Rugosimonospora africana</name>
    <dbReference type="NCBI Taxonomy" id="556532"/>
    <lineage>
        <taxon>Bacteria</taxon>
        <taxon>Bacillati</taxon>
        <taxon>Actinomycetota</taxon>
        <taxon>Actinomycetes</taxon>
        <taxon>Micromonosporales</taxon>
        <taxon>Micromonosporaceae</taxon>
        <taxon>Rugosimonospora</taxon>
    </lineage>
</organism>
<evidence type="ECO:0000313" key="2">
    <source>
        <dbReference type="Proteomes" id="UP000642748"/>
    </source>
</evidence>
<dbReference type="Pfam" id="PF13671">
    <property type="entry name" value="AAA_33"/>
    <property type="match status" value="1"/>
</dbReference>
<dbReference type="SUPFAM" id="SSF52540">
    <property type="entry name" value="P-loop containing nucleoside triphosphate hydrolases"/>
    <property type="match status" value="1"/>
</dbReference>
<dbReference type="InterPro" id="IPR027417">
    <property type="entry name" value="P-loop_NTPase"/>
</dbReference>
<dbReference type="Gene3D" id="3.40.50.300">
    <property type="entry name" value="P-loop containing nucleotide triphosphate hydrolases"/>
    <property type="match status" value="1"/>
</dbReference>
<keyword evidence="2" id="KW-1185">Reference proteome</keyword>
<dbReference type="RefSeq" id="WP_203922007.1">
    <property type="nucleotide sequence ID" value="NZ_BONZ01000067.1"/>
</dbReference>
<evidence type="ECO:0000313" key="1">
    <source>
        <dbReference type="EMBL" id="GIH18505.1"/>
    </source>
</evidence>